<dbReference type="InterPro" id="IPR036517">
    <property type="entry name" value="FF_domain_sf"/>
</dbReference>
<dbReference type="InterPro" id="IPR005516">
    <property type="entry name" value="Remorin_C"/>
</dbReference>
<keyword evidence="7" id="KW-1185">Reference proteome</keyword>
<name>A0ABR2PHA4_9ROSI</name>
<feature type="compositionally biased region" description="Basic and acidic residues" evidence="3">
    <location>
        <begin position="806"/>
        <end position="815"/>
    </location>
</feature>
<feature type="region of interest" description="Disordered" evidence="3">
    <location>
        <begin position="802"/>
        <end position="824"/>
    </location>
</feature>
<feature type="compositionally biased region" description="Polar residues" evidence="3">
    <location>
        <begin position="986"/>
        <end position="995"/>
    </location>
</feature>
<feature type="compositionally biased region" description="Polar residues" evidence="3">
    <location>
        <begin position="1021"/>
        <end position="1036"/>
    </location>
</feature>
<sequence length="1458" mass="161362">MIWYLCLDHCSNSSYSFFTDNAASFTSAAGSPVEFCNLFLFSKSSVGSECSKSTLEIHFIEWIPNAVIATVDISSLHPNMVPVQPLEFHAFSFNPVLNLDTPATGTQAATASSALTVSQSGPLPVHKSSDFTMNASTTPNFAPVTSWMPTTPSFPMSSGSSGITGAPAHPGLVPSVQMINASAAADSPSPAVPGPSAPISLNPAVQQQAYPPYASLPPMVSSPQGFWMQHPPMGAFPRPSFVPYPTIYPGPFPSTSGGMPLPAPTSDSQPPGVRPLGMSPFAPSTAAPANQPSAIQTGLPQGIDSRKLVHDVGTKAEIAVSEQSDVWTAHKTDTGVVYYYNALTGVSTYEKPAGFKGEPDQVTVQPTPVSVEQLMGTDWALVTTNDGKKYYYNSKTKISSWQIPSEVTELRKKQDSEVSKEHAVPVPTIDVVAEKGSTPVSLSAPAVSTGGRDAMPLRTSVVPGSSSALDLIKKKLQESGVPSSSPVPVTPVTAAQELNGSKAVDVKGLQSENNKDKLKDANGDGSISDSSSDSEDADTGPSKEECIMQFKEMLKERGVAPFSKWEKELPKIVFDPRFKAIPSHSARRSLFEHYVKTRAEEERREKRAAQKAAIEGFKKLLDEASEDIDHGTNYQSFRRKWGSDPRFEALDRKDRELLLNERILHLKRVADEKARAIRAAAASSFKSMLKEKGDINVNSRWSRVKDSLRDDPRYKSVKHEDREHLFNEYISELKAIDEKAERMEKVRKEEEEKLKERERELRKRKEREEQEMERVRLKVRRKEAVASFQALLVETIKDPQASWTESKPKLEKDPQGRAANPDLDSSDMEKLFREHIKMLFERCSNDFRALLSEVITQDAAAQETEGGKTVLNSWSTAKRLLKPDPRYNKMPRKEREALWRRYAEDMLRKQKSATDQEEEKHADAKGRSSAGDFGRYSSGKSITIFMDYERIQKPQSEGGFSPAKLRTMLLGVEKKRKQEEEEQVESSIDSRSQLSHFDDDSGKSGSDSCKDVDVVSVLPECSTSTTADSMAALQNGSDRRSKDHSVGTTRNRFIEDHPGLDYDSGHDNMSVSSSMFEFQKTERPPQRVPLGPFSKPAPSKWDDAQKWIASPTANRPKTGQGVQGVGSRKGGNFGYGRQSSTKVVVEVPDQRMVPLEEPDTKRIDTNHVKKDDGLQKFVNWESDSYGKPVLMIENSVAESAISLSQHDSSISIHSATTFIPPPSTARSVSMRDMGTEMTPIASQEPSRTGTPVRSTTPIRSPNSSMPSTPSRAVPSASPENSGKDHLGLNMELSEKELQMKTRREIMVLGAQLGKTNIAAWASKEEEDKDASTSLKNVAPEQPSKTVIETRAAAWEEAEKAKYMARFKREEMKIQAWENHQKAKTEAEMKKIEVEVERMRGRAHDKLMNELAAARHKAEEKRAAAEAKRNRQAAETEQQADYIQRTGRVPYFRCWSWCS</sequence>
<feature type="compositionally biased region" description="Gly residues" evidence="3">
    <location>
        <begin position="1121"/>
        <end position="1134"/>
    </location>
</feature>
<keyword evidence="2" id="KW-0677">Repeat</keyword>
<gene>
    <name evidence="6" type="ORF">V6N11_027558</name>
</gene>
<feature type="compositionally biased region" description="Basic and acidic residues" evidence="3">
    <location>
        <begin position="996"/>
        <end position="1013"/>
    </location>
</feature>
<feature type="region of interest" description="Disordered" evidence="3">
    <location>
        <begin position="1412"/>
        <end position="1438"/>
    </location>
</feature>
<feature type="domain" description="FF" evidence="5">
    <location>
        <begin position="678"/>
        <end position="732"/>
    </location>
</feature>
<dbReference type="SUPFAM" id="SSF51045">
    <property type="entry name" value="WW domain"/>
    <property type="match status" value="2"/>
</dbReference>
<feature type="compositionally biased region" description="Basic and acidic residues" evidence="3">
    <location>
        <begin position="1052"/>
        <end position="1066"/>
    </location>
</feature>
<dbReference type="PROSITE" id="PS50020">
    <property type="entry name" value="WW_DOMAIN_2"/>
    <property type="match status" value="2"/>
</dbReference>
<dbReference type="Gene3D" id="2.20.70.10">
    <property type="match status" value="2"/>
</dbReference>
<proteinExistence type="inferred from homology"/>
<feature type="compositionally biased region" description="Basic and acidic residues" evidence="3">
    <location>
        <begin position="513"/>
        <end position="522"/>
    </location>
</feature>
<dbReference type="PANTHER" id="PTHR15377:SF3">
    <property type="entry name" value="WW DOMAIN-CONTAINING PROTEIN"/>
    <property type="match status" value="1"/>
</dbReference>
<feature type="region of interest" description="Disordered" evidence="3">
    <location>
        <begin position="908"/>
        <end position="934"/>
    </location>
</feature>
<dbReference type="SMART" id="SM00456">
    <property type="entry name" value="WW"/>
    <property type="match status" value="2"/>
</dbReference>
<evidence type="ECO:0008006" key="8">
    <source>
        <dbReference type="Google" id="ProtNLM"/>
    </source>
</evidence>
<dbReference type="EMBL" id="JBBPBN010000060">
    <property type="protein sequence ID" value="KAK8987819.1"/>
    <property type="molecule type" value="Genomic_DNA"/>
</dbReference>
<dbReference type="PROSITE" id="PS01159">
    <property type="entry name" value="WW_DOMAIN_1"/>
    <property type="match status" value="2"/>
</dbReference>
<evidence type="ECO:0000313" key="6">
    <source>
        <dbReference type="EMBL" id="KAK8987819.1"/>
    </source>
</evidence>
<feature type="compositionally biased region" description="Basic and acidic residues" evidence="3">
    <location>
        <begin position="908"/>
        <end position="926"/>
    </location>
</feature>
<dbReference type="Pfam" id="PF01846">
    <property type="entry name" value="FF"/>
    <property type="match status" value="5"/>
</dbReference>
<feature type="compositionally biased region" description="Polar residues" evidence="3">
    <location>
        <begin position="1240"/>
        <end position="1270"/>
    </location>
</feature>
<dbReference type="InterPro" id="IPR001202">
    <property type="entry name" value="WW_dom"/>
</dbReference>
<feature type="region of interest" description="Disordered" evidence="3">
    <location>
        <begin position="1239"/>
        <end position="1285"/>
    </location>
</feature>
<evidence type="ECO:0000256" key="2">
    <source>
        <dbReference type="ARBA" id="ARBA00022737"/>
    </source>
</evidence>
<evidence type="ECO:0000256" key="3">
    <source>
        <dbReference type="SAM" id="MobiDB-lite"/>
    </source>
</evidence>
<dbReference type="SUPFAM" id="SSF81698">
    <property type="entry name" value="FF domain"/>
    <property type="match status" value="5"/>
</dbReference>
<feature type="region of interest" description="Disordered" evidence="3">
    <location>
        <begin position="747"/>
        <end position="768"/>
    </location>
</feature>
<feature type="domain" description="FF" evidence="5">
    <location>
        <begin position="610"/>
        <end position="665"/>
    </location>
</feature>
<reference evidence="6 7" key="1">
    <citation type="journal article" date="2024" name="G3 (Bethesda)">
        <title>Genome assembly of Hibiscus sabdariffa L. provides insights into metabolisms of medicinal natural products.</title>
        <authorList>
            <person name="Kim T."/>
        </authorList>
    </citation>
    <scope>NUCLEOTIDE SEQUENCE [LARGE SCALE GENOMIC DNA]</scope>
    <source>
        <strain evidence="6">TK-2024</strain>
        <tissue evidence="6">Old leaves</tissue>
    </source>
</reference>
<feature type="compositionally biased region" description="Basic and acidic residues" evidence="3">
    <location>
        <begin position="1415"/>
        <end position="1433"/>
    </location>
</feature>
<feature type="domain" description="WW" evidence="4">
    <location>
        <begin position="321"/>
        <end position="354"/>
    </location>
</feature>
<evidence type="ECO:0000259" key="5">
    <source>
        <dbReference type="PROSITE" id="PS51676"/>
    </source>
</evidence>
<dbReference type="Pfam" id="PF03763">
    <property type="entry name" value="Remorin_C"/>
    <property type="match status" value="1"/>
</dbReference>
<feature type="region of interest" description="Disordered" evidence="3">
    <location>
        <begin position="501"/>
        <end position="542"/>
    </location>
</feature>
<dbReference type="Proteomes" id="UP001396334">
    <property type="component" value="Unassembled WGS sequence"/>
</dbReference>
<comment type="caution">
    <text evidence="6">The sequence shown here is derived from an EMBL/GenBank/DDBJ whole genome shotgun (WGS) entry which is preliminary data.</text>
</comment>
<dbReference type="InterPro" id="IPR045148">
    <property type="entry name" value="TCRG1-like"/>
</dbReference>
<dbReference type="InterPro" id="IPR036020">
    <property type="entry name" value="WW_dom_sf"/>
</dbReference>
<dbReference type="PANTHER" id="PTHR15377">
    <property type="entry name" value="TRANSCRIPTION ELONGATION REGULATOR 1"/>
    <property type="match status" value="1"/>
</dbReference>
<feature type="compositionally biased region" description="Polar residues" evidence="3">
    <location>
        <begin position="1067"/>
        <end position="1076"/>
    </location>
</feature>
<dbReference type="Gene3D" id="1.10.10.440">
    <property type="entry name" value="FF domain"/>
    <property type="match status" value="5"/>
</dbReference>
<comment type="similarity">
    <text evidence="1">Belongs to the remorin family.</text>
</comment>
<accession>A0ABR2PHA4</accession>
<feature type="region of interest" description="Disordered" evidence="3">
    <location>
        <begin position="440"/>
        <end position="462"/>
    </location>
</feature>
<evidence type="ECO:0000256" key="1">
    <source>
        <dbReference type="ARBA" id="ARBA00005711"/>
    </source>
</evidence>
<feature type="domain" description="FF" evidence="5">
    <location>
        <begin position="781"/>
        <end position="838"/>
    </location>
</feature>
<evidence type="ECO:0000313" key="7">
    <source>
        <dbReference type="Proteomes" id="UP001396334"/>
    </source>
</evidence>
<evidence type="ECO:0000259" key="4">
    <source>
        <dbReference type="PROSITE" id="PS50020"/>
    </source>
</evidence>
<dbReference type="InterPro" id="IPR002713">
    <property type="entry name" value="FF_domain"/>
</dbReference>
<dbReference type="CDD" id="cd00201">
    <property type="entry name" value="WW"/>
    <property type="match status" value="2"/>
</dbReference>
<protein>
    <recommendedName>
        <fullName evidence="8">Pre-mRNA-processing protein 40C</fullName>
    </recommendedName>
</protein>
<dbReference type="PROSITE" id="PS51676">
    <property type="entry name" value="FF"/>
    <property type="match status" value="4"/>
</dbReference>
<organism evidence="6 7">
    <name type="scientific">Hibiscus sabdariffa</name>
    <name type="common">roselle</name>
    <dbReference type="NCBI Taxonomy" id="183260"/>
    <lineage>
        <taxon>Eukaryota</taxon>
        <taxon>Viridiplantae</taxon>
        <taxon>Streptophyta</taxon>
        <taxon>Embryophyta</taxon>
        <taxon>Tracheophyta</taxon>
        <taxon>Spermatophyta</taxon>
        <taxon>Magnoliopsida</taxon>
        <taxon>eudicotyledons</taxon>
        <taxon>Gunneridae</taxon>
        <taxon>Pentapetalae</taxon>
        <taxon>rosids</taxon>
        <taxon>malvids</taxon>
        <taxon>Malvales</taxon>
        <taxon>Malvaceae</taxon>
        <taxon>Malvoideae</taxon>
        <taxon>Hibiscus</taxon>
    </lineage>
</organism>
<feature type="region of interest" description="Disordered" evidence="3">
    <location>
        <begin position="974"/>
        <end position="1136"/>
    </location>
</feature>
<feature type="domain" description="FF" evidence="5">
    <location>
        <begin position="543"/>
        <end position="597"/>
    </location>
</feature>
<feature type="domain" description="WW" evidence="4">
    <location>
        <begin position="373"/>
        <end position="406"/>
    </location>
</feature>
<dbReference type="SMART" id="SM00441">
    <property type="entry name" value="FF"/>
    <property type="match status" value="4"/>
</dbReference>
<dbReference type="Pfam" id="PF00397">
    <property type="entry name" value="WW"/>
    <property type="match status" value="2"/>
</dbReference>